<dbReference type="AlphaFoldDB" id="W9DUU2"/>
<dbReference type="RefSeq" id="WP_023846542.1">
    <property type="nucleotide sequence ID" value="NZ_AZAJ01000001.1"/>
</dbReference>
<dbReference type="OrthoDB" id="142197at2157"/>
<gene>
    <name evidence="1" type="ORF">MettiDRAFT_2909</name>
</gene>
<evidence type="ECO:0000313" key="1">
    <source>
        <dbReference type="EMBL" id="ETA69410.1"/>
    </source>
</evidence>
<accession>W9DUU2</accession>
<organism evidence="1 2">
    <name type="scientific">Methanolobus tindarius DSM 2278</name>
    <dbReference type="NCBI Taxonomy" id="1090322"/>
    <lineage>
        <taxon>Archaea</taxon>
        <taxon>Methanobacteriati</taxon>
        <taxon>Methanobacteriota</taxon>
        <taxon>Stenosarchaea group</taxon>
        <taxon>Methanomicrobia</taxon>
        <taxon>Methanosarcinales</taxon>
        <taxon>Methanosarcinaceae</taxon>
        <taxon>Methanolobus</taxon>
    </lineage>
</organism>
<dbReference type="Proteomes" id="UP000019483">
    <property type="component" value="Unassembled WGS sequence"/>
</dbReference>
<name>W9DUU2_METTI</name>
<reference evidence="1 2" key="1">
    <citation type="submission" date="2013-08" db="EMBL/GenBank/DDBJ databases">
        <authorList>
            <consortium name="DOE Joint Genome Institute"/>
            <person name="Eisen J."/>
            <person name="Huntemann M."/>
            <person name="Han J."/>
            <person name="Chen A."/>
            <person name="Kyrpides N."/>
            <person name="Mavromatis K."/>
            <person name="Markowitz V."/>
            <person name="Palaniappan K."/>
            <person name="Ivanova N."/>
            <person name="Schaumberg A."/>
            <person name="Pati A."/>
            <person name="Liolios K."/>
            <person name="Nordberg H.P."/>
            <person name="Cantor M.N."/>
            <person name="Hua S.X."/>
            <person name="Woyke T."/>
        </authorList>
    </citation>
    <scope>NUCLEOTIDE SEQUENCE [LARGE SCALE GENOMIC DNA]</scope>
    <source>
        <strain evidence="1 2">DSM 2278</strain>
    </source>
</reference>
<sequence length="309" mass="35416">MNKTSGCAICLILIILCTGCIENKQVQLIDGDEYVDTRNSLTEEKISLIDNFAEDLNNAEEIASYVQQMEVIDFYSRPKAGYIFGEVAFYRDEDELENLEYTESLIHFNRTPIHFVGLNNIEEFGDVEYGRSHLNAIISSAFTPMYGAEDEQLNCIIFSRNILLNHCLSEEHKERLVSVLKIVDTWGQFRESMIHTNVPINGSDANRTFAIDNVGDANIIMNTEWDQDDLKQYFEFLDSSGFNSSEELLSFARQFTVAKKSINDDMSESTHVKINNARVYVVANFPQYSDEGIQKDDMRAYLTLDDYKE</sequence>
<protein>
    <submittedName>
        <fullName evidence="1">Uncharacterized protein</fullName>
    </submittedName>
</protein>
<dbReference type="STRING" id="1090322.MettiDRAFT_2909"/>
<comment type="caution">
    <text evidence="1">The sequence shown here is derived from an EMBL/GenBank/DDBJ whole genome shotgun (WGS) entry which is preliminary data.</text>
</comment>
<dbReference type="EMBL" id="AZAJ01000001">
    <property type="protein sequence ID" value="ETA69410.1"/>
    <property type="molecule type" value="Genomic_DNA"/>
</dbReference>
<proteinExistence type="predicted"/>
<evidence type="ECO:0000313" key="2">
    <source>
        <dbReference type="Proteomes" id="UP000019483"/>
    </source>
</evidence>
<keyword evidence="2" id="KW-1185">Reference proteome</keyword>